<accession>A0A133NVR3</accession>
<comment type="caution">
    <text evidence="1">The sequence shown here is derived from an EMBL/GenBank/DDBJ whole genome shotgun (WGS) entry which is preliminary data.</text>
</comment>
<evidence type="ECO:0000313" key="1">
    <source>
        <dbReference type="EMBL" id="KXA20387.1"/>
    </source>
</evidence>
<protein>
    <submittedName>
        <fullName evidence="1">Uncharacterized protein</fullName>
    </submittedName>
</protein>
<dbReference type="PATRIC" id="fig|2702.100.peg.790"/>
<organism evidence="1 2">
    <name type="scientific">Gardnerella vaginalis</name>
    <dbReference type="NCBI Taxonomy" id="2702"/>
    <lineage>
        <taxon>Bacteria</taxon>
        <taxon>Bacillati</taxon>
        <taxon>Actinomycetota</taxon>
        <taxon>Actinomycetes</taxon>
        <taxon>Bifidobacteriales</taxon>
        <taxon>Bifidobacteriaceae</taxon>
        <taxon>Gardnerella</taxon>
    </lineage>
</organism>
<name>A0A133NVR3_GARVA</name>
<dbReference type="EMBL" id="LRQB01000047">
    <property type="protein sequence ID" value="KXA20387.1"/>
    <property type="molecule type" value="Genomic_DNA"/>
</dbReference>
<reference evidence="1 2" key="1">
    <citation type="submission" date="2016-01" db="EMBL/GenBank/DDBJ databases">
        <authorList>
            <person name="Oliw E.H."/>
        </authorList>
    </citation>
    <scope>NUCLEOTIDE SEQUENCE [LARGE SCALE GENOMIC DNA]</scope>
    <source>
        <strain evidence="1 2">PSS_7772B</strain>
    </source>
</reference>
<dbReference type="Proteomes" id="UP000070687">
    <property type="component" value="Unassembled WGS sequence"/>
</dbReference>
<evidence type="ECO:0000313" key="2">
    <source>
        <dbReference type="Proteomes" id="UP000070687"/>
    </source>
</evidence>
<dbReference type="AlphaFoldDB" id="A0A133NVR3"/>
<gene>
    <name evidence="1" type="ORF">HMPREF3208_00809</name>
</gene>
<sequence>MNVTKHSAQAGRQCILTQLISSVVMHVVVGLFPQKCVKLS</sequence>
<proteinExistence type="predicted"/>